<protein>
    <submittedName>
        <fullName evidence="3">Uncharacterized protein</fullName>
    </submittedName>
</protein>
<evidence type="ECO:0000256" key="2">
    <source>
        <dbReference type="SAM" id="Phobius"/>
    </source>
</evidence>
<keyword evidence="2" id="KW-1133">Transmembrane helix</keyword>
<feature type="transmembrane region" description="Helical" evidence="2">
    <location>
        <begin position="51"/>
        <end position="71"/>
    </location>
</feature>
<feature type="region of interest" description="Disordered" evidence="1">
    <location>
        <begin position="1"/>
        <end position="25"/>
    </location>
</feature>
<organism evidence="3 4">
    <name type="scientific">Zasmidium cellare ATCC 36951</name>
    <dbReference type="NCBI Taxonomy" id="1080233"/>
    <lineage>
        <taxon>Eukaryota</taxon>
        <taxon>Fungi</taxon>
        <taxon>Dikarya</taxon>
        <taxon>Ascomycota</taxon>
        <taxon>Pezizomycotina</taxon>
        <taxon>Dothideomycetes</taxon>
        <taxon>Dothideomycetidae</taxon>
        <taxon>Mycosphaerellales</taxon>
        <taxon>Mycosphaerellaceae</taxon>
        <taxon>Zasmidium</taxon>
    </lineage>
</organism>
<gene>
    <name evidence="3" type="ORF">M409DRAFT_22865</name>
</gene>
<dbReference type="OrthoDB" id="3358048at2759"/>
<reference evidence="3" key="1">
    <citation type="journal article" date="2020" name="Stud. Mycol.">
        <title>101 Dothideomycetes genomes: a test case for predicting lifestyles and emergence of pathogens.</title>
        <authorList>
            <person name="Haridas S."/>
            <person name="Albert R."/>
            <person name="Binder M."/>
            <person name="Bloem J."/>
            <person name="Labutti K."/>
            <person name="Salamov A."/>
            <person name="Andreopoulos B."/>
            <person name="Baker S."/>
            <person name="Barry K."/>
            <person name="Bills G."/>
            <person name="Bluhm B."/>
            <person name="Cannon C."/>
            <person name="Castanera R."/>
            <person name="Culley D."/>
            <person name="Daum C."/>
            <person name="Ezra D."/>
            <person name="Gonzalez J."/>
            <person name="Henrissat B."/>
            <person name="Kuo A."/>
            <person name="Liang C."/>
            <person name="Lipzen A."/>
            <person name="Lutzoni F."/>
            <person name="Magnuson J."/>
            <person name="Mondo S."/>
            <person name="Nolan M."/>
            <person name="Ohm R."/>
            <person name="Pangilinan J."/>
            <person name="Park H.-J."/>
            <person name="Ramirez L."/>
            <person name="Alfaro M."/>
            <person name="Sun H."/>
            <person name="Tritt A."/>
            <person name="Yoshinaga Y."/>
            <person name="Zwiers L.-H."/>
            <person name="Turgeon B."/>
            <person name="Goodwin S."/>
            <person name="Spatafora J."/>
            <person name="Crous P."/>
            <person name="Grigoriev I."/>
        </authorList>
    </citation>
    <scope>NUCLEOTIDE SEQUENCE</scope>
    <source>
        <strain evidence="3">ATCC 36951</strain>
    </source>
</reference>
<keyword evidence="2" id="KW-0812">Transmembrane</keyword>
<name>A0A6A6CM46_ZASCE</name>
<keyword evidence="2" id="KW-0472">Membrane</keyword>
<evidence type="ECO:0000313" key="4">
    <source>
        <dbReference type="Proteomes" id="UP000799537"/>
    </source>
</evidence>
<accession>A0A6A6CM46</accession>
<evidence type="ECO:0000313" key="3">
    <source>
        <dbReference type="EMBL" id="KAF2166809.1"/>
    </source>
</evidence>
<dbReference type="GeneID" id="54559798"/>
<dbReference type="AlphaFoldDB" id="A0A6A6CM46"/>
<dbReference type="RefSeq" id="XP_033667698.1">
    <property type="nucleotide sequence ID" value="XM_033806526.1"/>
</dbReference>
<feature type="compositionally biased region" description="Acidic residues" evidence="1">
    <location>
        <begin position="16"/>
        <end position="25"/>
    </location>
</feature>
<keyword evidence="4" id="KW-1185">Reference proteome</keyword>
<feature type="compositionally biased region" description="Basic residues" evidence="1">
    <location>
        <begin position="1"/>
        <end position="11"/>
    </location>
</feature>
<dbReference type="Proteomes" id="UP000799537">
    <property type="component" value="Unassembled WGS sequence"/>
</dbReference>
<proteinExistence type="predicted"/>
<sequence>MATSSRLRKAFRYPSEDSDSISSELDEEHQEKLISDLQTQDAASNELYRKAFLAIPLIAALYFLYSLLLASATAQQRLLALLSLTSLLCTTYILHFQPLQPPDRKGKKAVYKVEAEKGPLERYLIPLNAGLVGLLQLAAVLSWRRGEAEAAWRQSLPALIYGLSMFVRWQLAPVDLEELKGARYELKGA</sequence>
<evidence type="ECO:0000256" key="1">
    <source>
        <dbReference type="SAM" id="MobiDB-lite"/>
    </source>
</evidence>
<dbReference type="EMBL" id="ML993595">
    <property type="protein sequence ID" value="KAF2166809.1"/>
    <property type="molecule type" value="Genomic_DNA"/>
</dbReference>